<dbReference type="FunFam" id="2.60.40.10:FF:000912">
    <property type="entry name" value="Myeloid cell surface antigen CD33"/>
    <property type="match status" value="1"/>
</dbReference>
<dbReference type="InterPro" id="IPR051036">
    <property type="entry name" value="SIGLEC"/>
</dbReference>
<dbReference type="SMART" id="SM00408">
    <property type="entry name" value="IGc2"/>
    <property type="match status" value="1"/>
</dbReference>
<dbReference type="InterPro" id="IPR013098">
    <property type="entry name" value="Ig_I-set"/>
</dbReference>
<dbReference type="FunFam" id="2.60.40.10:FF:000829">
    <property type="entry name" value="Sialic acid-binding Ig-like lectin 8"/>
    <property type="match status" value="1"/>
</dbReference>
<dbReference type="GO" id="GO:0005886">
    <property type="term" value="C:plasma membrane"/>
    <property type="evidence" value="ECO:0007669"/>
    <property type="project" value="TreeGrafter"/>
</dbReference>
<dbReference type="GO" id="GO:0030246">
    <property type="term" value="F:carbohydrate binding"/>
    <property type="evidence" value="ECO:0007669"/>
    <property type="project" value="UniProtKB-KW"/>
</dbReference>
<evidence type="ECO:0000256" key="14">
    <source>
        <dbReference type="SAM" id="SignalP"/>
    </source>
</evidence>
<organism evidence="16 17">
    <name type="scientific">Moschus moschiferus</name>
    <name type="common">Siberian musk deer</name>
    <name type="synonym">Moschus sibiricus</name>
    <dbReference type="NCBI Taxonomy" id="68415"/>
    <lineage>
        <taxon>Eukaryota</taxon>
        <taxon>Metazoa</taxon>
        <taxon>Chordata</taxon>
        <taxon>Craniata</taxon>
        <taxon>Vertebrata</taxon>
        <taxon>Euteleostomi</taxon>
        <taxon>Mammalia</taxon>
        <taxon>Eutheria</taxon>
        <taxon>Laurasiatheria</taxon>
        <taxon>Artiodactyla</taxon>
        <taxon>Ruminantia</taxon>
        <taxon>Pecora</taxon>
        <taxon>Moschidae</taxon>
        <taxon>Moschus</taxon>
    </lineage>
</organism>
<dbReference type="GO" id="GO:0033691">
    <property type="term" value="F:sialic acid binding"/>
    <property type="evidence" value="ECO:0007669"/>
    <property type="project" value="TreeGrafter"/>
</dbReference>
<evidence type="ECO:0000313" key="16">
    <source>
        <dbReference type="Ensembl" id="ENSMMSP00000013793.1"/>
    </source>
</evidence>
<keyword evidence="3 14" id="KW-0732">Signal</keyword>
<keyword evidence="17" id="KW-1185">Reference proteome</keyword>
<evidence type="ECO:0000256" key="6">
    <source>
        <dbReference type="ARBA" id="ARBA00022889"/>
    </source>
</evidence>
<feature type="region of interest" description="Disordered" evidence="13">
    <location>
        <begin position="392"/>
        <end position="438"/>
    </location>
</feature>
<dbReference type="InterPro" id="IPR007110">
    <property type="entry name" value="Ig-like_dom"/>
</dbReference>
<evidence type="ECO:0000256" key="1">
    <source>
        <dbReference type="ARBA" id="ARBA00004479"/>
    </source>
</evidence>
<dbReference type="GO" id="GO:0007155">
    <property type="term" value="P:cell adhesion"/>
    <property type="evidence" value="ECO:0007669"/>
    <property type="project" value="UniProtKB-KW"/>
</dbReference>
<evidence type="ECO:0000256" key="5">
    <source>
        <dbReference type="ARBA" id="ARBA00022737"/>
    </source>
</evidence>
<evidence type="ECO:0000256" key="13">
    <source>
        <dbReference type="SAM" id="MobiDB-lite"/>
    </source>
</evidence>
<dbReference type="Ensembl" id="ENSMMST00000015228.1">
    <property type="protein sequence ID" value="ENSMMSP00000013793.1"/>
    <property type="gene ID" value="ENSMMSG00000010479.1"/>
</dbReference>
<dbReference type="InterPro" id="IPR003006">
    <property type="entry name" value="Ig/MHC_CS"/>
</dbReference>
<protein>
    <recommendedName>
        <fullName evidence="15">Ig-like domain-containing protein</fullName>
    </recommendedName>
</protein>
<dbReference type="AlphaFoldDB" id="A0A8C6DB22"/>
<keyword evidence="5" id="KW-0677">Repeat</keyword>
<feature type="domain" description="Ig-like" evidence="15">
    <location>
        <begin position="266"/>
        <end position="346"/>
    </location>
</feature>
<sequence length="461" mass="50534">MLRLPLLLSLLWVGEWGGGSTNRRLPTGSLAQDPRYHLDMPRSVSVQEGLCVHLRCSVSYPQEDWEDSDPAHGYWFRDRADSPRDPAVATNNPKCAVLSETQGRFLLLGDPRAYNCSLDIRDAQRRDEGTYIFRVERGPTVRYNYKWHPLSVRVTALTDTPDIHVQGTLASGSPTNFTCAVPWACDRGTPPTFSWTGVALTSLHPKSSHSSMLTLTPRPQDHGTNLTCRVTFPGAGVSTEATIRLNVSYAPQNLTIRVYRKEGTGPETLGKSQSLSVQEGQSLRLDCVPDSNPTAMISWTRESLTLSPSTSSNLGVLELPRVELRDHGLYVCRAQHPLGSKEASLSLIVRSEPGPRTGVVQGAVGGAGVTALLALCLIVFVSGFPSPDLKGQLTSSSLPTQGHFSESRSDSPSDYQTPSPAASTSEKEQELHYASLSFQRPRTHNFQFRDTTEYSEIKIGK</sequence>
<dbReference type="InterPro" id="IPR036179">
    <property type="entry name" value="Ig-like_dom_sf"/>
</dbReference>
<accession>A0A8C6DB22</accession>
<feature type="compositionally biased region" description="Polar residues" evidence="13">
    <location>
        <begin position="392"/>
        <end position="404"/>
    </location>
</feature>
<keyword evidence="10" id="KW-0325">Glycoprotein</keyword>
<keyword evidence="6" id="KW-0130">Cell adhesion</keyword>
<comment type="similarity">
    <text evidence="12">Belongs to the immunoglobulin superfamily. SIGLEC (sialic acid binding Ig-like lectin) family.</text>
</comment>
<evidence type="ECO:0000256" key="10">
    <source>
        <dbReference type="ARBA" id="ARBA00023180"/>
    </source>
</evidence>
<feature type="chain" id="PRO_5034316193" description="Ig-like domain-containing protein" evidence="14">
    <location>
        <begin position="19"/>
        <end position="461"/>
    </location>
</feature>
<dbReference type="PANTHER" id="PTHR12035">
    <property type="entry name" value="SIALIC ACID BINDING IMMUNOGLOBULIN-LIKE LECTIN"/>
    <property type="match status" value="1"/>
</dbReference>
<dbReference type="Proteomes" id="UP000694544">
    <property type="component" value="Unplaced"/>
</dbReference>
<dbReference type="SUPFAM" id="SSF48726">
    <property type="entry name" value="Immunoglobulin"/>
    <property type="match status" value="3"/>
</dbReference>
<evidence type="ECO:0000256" key="12">
    <source>
        <dbReference type="ARBA" id="ARBA00038361"/>
    </source>
</evidence>
<dbReference type="GeneTree" id="ENSGT01150000286907"/>
<feature type="domain" description="Ig-like" evidence="15">
    <location>
        <begin position="161"/>
        <end position="244"/>
    </location>
</feature>
<evidence type="ECO:0000259" key="15">
    <source>
        <dbReference type="PROSITE" id="PS50835"/>
    </source>
</evidence>
<proteinExistence type="inferred from homology"/>
<keyword evidence="9" id="KW-1015">Disulfide bond</keyword>
<evidence type="ECO:0000256" key="3">
    <source>
        <dbReference type="ARBA" id="ARBA00022729"/>
    </source>
</evidence>
<dbReference type="InterPro" id="IPR013783">
    <property type="entry name" value="Ig-like_fold"/>
</dbReference>
<keyword evidence="11" id="KW-0393">Immunoglobulin domain</keyword>
<dbReference type="Pfam" id="PF07679">
    <property type="entry name" value="I-set"/>
    <property type="match status" value="1"/>
</dbReference>
<dbReference type="PANTHER" id="PTHR12035:SF139">
    <property type="entry name" value="IG-LIKE DOMAIN-CONTAINING PROTEIN"/>
    <property type="match status" value="1"/>
</dbReference>
<feature type="signal peptide" evidence="14">
    <location>
        <begin position="1"/>
        <end position="18"/>
    </location>
</feature>
<feature type="compositionally biased region" description="Polar residues" evidence="13">
    <location>
        <begin position="412"/>
        <end position="424"/>
    </location>
</feature>
<comment type="subcellular location">
    <subcellularLocation>
        <location evidence="1">Membrane</location>
        <topology evidence="1">Single-pass type I membrane protein</topology>
    </subcellularLocation>
</comment>
<keyword evidence="8" id="KW-0472">Membrane</keyword>
<feature type="domain" description="Ig-like" evidence="15">
    <location>
        <begin position="34"/>
        <end position="118"/>
    </location>
</feature>
<evidence type="ECO:0000256" key="11">
    <source>
        <dbReference type="ARBA" id="ARBA00023319"/>
    </source>
</evidence>
<evidence type="ECO:0000256" key="8">
    <source>
        <dbReference type="ARBA" id="ARBA00023136"/>
    </source>
</evidence>
<dbReference type="Gene3D" id="2.60.40.10">
    <property type="entry name" value="Immunoglobulins"/>
    <property type="match status" value="3"/>
</dbReference>
<name>A0A8C6DB22_MOSMO</name>
<dbReference type="InterPro" id="IPR003599">
    <property type="entry name" value="Ig_sub"/>
</dbReference>
<keyword evidence="2" id="KW-0812">Transmembrane</keyword>
<evidence type="ECO:0000313" key="17">
    <source>
        <dbReference type="Proteomes" id="UP000694544"/>
    </source>
</evidence>
<evidence type="ECO:0000256" key="7">
    <source>
        <dbReference type="ARBA" id="ARBA00022989"/>
    </source>
</evidence>
<evidence type="ECO:0000256" key="9">
    <source>
        <dbReference type="ARBA" id="ARBA00023157"/>
    </source>
</evidence>
<keyword evidence="4" id="KW-0430">Lectin</keyword>
<evidence type="ECO:0000256" key="4">
    <source>
        <dbReference type="ARBA" id="ARBA00022734"/>
    </source>
</evidence>
<dbReference type="Pfam" id="PF07686">
    <property type="entry name" value="V-set"/>
    <property type="match status" value="1"/>
</dbReference>
<evidence type="ECO:0000256" key="2">
    <source>
        <dbReference type="ARBA" id="ARBA00022692"/>
    </source>
</evidence>
<dbReference type="SMART" id="SM00409">
    <property type="entry name" value="IG"/>
    <property type="match status" value="3"/>
</dbReference>
<reference evidence="16" key="2">
    <citation type="submission" date="2025-09" db="UniProtKB">
        <authorList>
            <consortium name="Ensembl"/>
        </authorList>
    </citation>
    <scope>IDENTIFICATION</scope>
</reference>
<dbReference type="InterPro" id="IPR003598">
    <property type="entry name" value="Ig_sub2"/>
</dbReference>
<dbReference type="PROSITE" id="PS50835">
    <property type="entry name" value="IG_LIKE"/>
    <property type="match status" value="3"/>
</dbReference>
<keyword evidence="7" id="KW-1133">Transmembrane helix</keyword>
<reference evidence="16" key="1">
    <citation type="submission" date="2025-08" db="UniProtKB">
        <authorList>
            <consortium name="Ensembl"/>
        </authorList>
    </citation>
    <scope>IDENTIFICATION</scope>
</reference>
<dbReference type="PROSITE" id="PS00290">
    <property type="entry name" value="IG_MHC"/>
    <property type="match status" value="1"/>
</dbReference>
<dbReference type="InterPro" id="IPR013106">
    <property type="entry name" value="Ig_V-set"/>
</dbReference>